<keyword evidence="8" id="KW-1185">Reference proteome</keyword>
<dbReference type="SUPFAM" id="SSF51126">
    <property type="entry name" value="Pectin lyase-like"/>
    <property type="match status" value="1"/>
</dbReference>
<name>A0A066WZP7_9FLAO</name>
<dbReference type="STRING" id="1492738.FEM21_03880"/>
<comment type="similarity">
    <text evidence="1 4">Belongs to the glycosyl hydrolase 28 family.</text>
</comment>
<evidence type="ECO:0000256" key="3">
    <source>
        <dbReference type="ARBA" id="ARBA00023295"/>
    </source>
</evidence>
<dbReference type="Pfam" id="PF12708">
    <property type="entry name" value="Pect-lyase_RHGA_epim"/>
    <property type="match status" value="1"/>
</dbReference>
<dbReference type="EMBL" id="JNCA01000003">
    <property type="protein sequence ID" value="KDN56369.1"/>
    <property type="molecule type" value="Genomic_DNA"/>
</dbReference>
<dbReference type="eggNOG" id="COG5434">
    <property type="taxonomic scope" value="Bacteria"/>
</dbReference>
<dbReference type="GO" id="GO:0005975">
    <property type="term" value="P:carbohydrate metabolic process"/>
    <property type="evidence" value="ECO:0007669"/>
    <property type="project" value="InterPro"/>
</dbReference>
<dbReference type="InterPro" id="IPR000743">
    <property type="entry name" value="Glyco_hydro_28"/>
</dbReference>
<evidence type="ECO:0000313" key="8">
    <source>
        <dbReference type="Proteomes" id="UP000027064"/>
    </source>
</evidence>
<proteinExistence type="inferred from homology"/>
<evidence type="ECO:0000256" key="1">
    <source>
        <dbReference type="ARBA" id="ARBA00008834"/>
    </source>
</evidence>
<feature type="chain" id="PRO_5001629576" evidence="5">
    <location>
        <begin position="25"/>
        <end position="477"/>
    </location>
</feature>
<sequence>MKFKNNFKKNIVLFCCFIGFMAFSQNEQSKFWSSSKEALKEMEQIKKLIKAPVFKNKEYLVTDFGAKGDGVTKNTEAFKKAIETCNKAGGGKVIVTTGNFLTGPIYLKSNVNLVVSEGATITFSRDTKDYPIVLTRWEGMDCMNYSPQIYAYGEKNIAITGSGTINGNADKNNWWPWKGRTSYGWKKGDPNQFIARDSLHVLMKQKADPRKRIFGDGHYLRPYMIQPYNCKNILISEVKLIDSPMWFASPVMCENVIFEKVQFISHGPNTDGCDPDACKNVLIKDCYFDTGDDCIAIKSGRDEDGRGNKKPAENHIIEGCIMKDGHGGIVIGSEIAGGAKNIYAVNCKMDSKNLDRVLRVKTSSSRGGIIENIFLKDIQVGSYGESAIHFNMFYENPGDFIPTIRNIWVENLNVEKGGDYAIWVNAYEASPIENLKVVNCNFNGIKTPLKIDHVKNMQLENVVINGELFKYNLDKKK</sequence>
<feature type="domain" description="Rhamnogalacturonase A/B/Epimerase-like pectate lyase" evidence="6">
    <location>
        <begin position="61"/>
        <end position="114"/>
    </location>
</feature>
<accession>A0A066WZP7</accession>
<dbReference type="AlphaFoldDB" id="A0A066WZP7"/>
<dbReference type="PROSITE" id="PS00502">
    <property type="entry name" value="POLYGALACTURONASE"/>
    <property type="match status" value="1"/>
</dbReference>
<comment type="caution">
    <text evidence="7">The sequence shown here is derived from an EMBL/GenBank/DDBJ whole genome shotgun (WGS) entry which is preliminary data.</text>
</comment>
<dbReference type="InterPro" id="IPR011050">
    <property type="entry name" value="Pectin_lyase_fold/virulence"/>
</dbReference>
<reference evidence="7 8" key="1">
    <citation type="submission" date="2014-05" db="EMBL/GenBank/DDBJ databases">
        <title>Genome Sequence of Flavobacterium sp. EM1321.</title>
        <authorList>
            <person name="Shin S.-K."/>
            <person name="Yi H."/>
        </authorList>
    </citation>
    <scope>NUCLEOTIDE SEQUENCE [LARGE SCALE GENOMIC DNA]</scope>
    <source>
        <strain evidence="7 8">EM1321</strain>
    </source>
</reference>
<dbReference type="InterPro" id="IPR006626">
    <property type="entry name" value="PbH1"/>
</dbReference>
<dbReference type="Pfam" id="PF00295">
    <property type="entry name" value="Glyco_hydro_28"/>
    <property type="match status" value="1"/>
</dbReference>
<dbReference type="PANTHER" id="PTHR31339">
    <property type="entry name" value="PECTIN LYASE-RELATED"/>
    <property type="match status" value="1"/>
</dbReference>
<dbReference type="PANTHER" id="PTHR31339:SF9">
    <property type="entry name" value="PLASMIN AND FIBRONECTIN-BINDING PROTEIN A"/>
    <property type="match status" value="1"/>
</dbReference>
<keyword evidence="2 4" id="KW-0378">Hydrolase</keyword>
<evidence type="ECO:0000256" key="4">
    <source>
        <dbReference type="RuleBase" id="RU361169"/>
    </source>
</evidence>
<dbReference type="Proteomes" id="UP000027064">
    <property type="component" value="Unassembled WGS sequence"/>
</dbReference>
<feature type="signal peptide" evidence="5">
    <location>
        <begin position="1"/>
        <end position="24"/>
    </location>
</feature>
<dbReference type="InterPro" id="IPR012334">
    <property type="entry name" value="Pectin_lyas_fold"/>
</dbReference>
<dbReference type="GO" id="GO:0004650">
    <property type="term" value="F:polygalacturonase activity"/>
    <property type="evidence" value="ECO:0007669"/>
    <property type="project" value="InterPro"/>
</dbReference>
<evidence type="ECO:0000313" key="7">
    <source>
        <dbReference type="EMBL" id="KDN56369.1"/>
    </source>
</evidence>
<evidence type="ECO:0000256" key="5">
    <source>
        <dbReference type="SAM" id="SignalP"/>
    </source>
</evidence>
<dbReference type="InterPro" id="IPR051801">
    <property type="entry name" value="GH28_Enzymes"/>
</dbReference>
<dbReference type="PATRIC" id="fig|1492738.3.peg.383"/>
<gene>
    <name evidence="7" type="ORF">FEM21_03880</name>
</gene>
<dbReference type="InterPro" id="IPR024535">
    <property type="entry name" value="RHGA/B-epi-like_pectate_lyase"/>
</dbReference>
<dbReference type="Gene3D" id="2.160.20.10">
    <property type="entry name" value="Single-stranded right-handed beta-helix, Pectin lyase-like"/>
    <property type="match status" value="1"/>
</dbReference>
<dbReference type="SMART" id="SM00710">
    <property type="entry name" value="PbH1"/>
    <property type="match status" value="3"/>
</dbReference>
<organism evidence="7 8">
    <name type="scientific">Flavobacterium seoulense</name>
    <dbReference type="NCBI Taxonomy" id="1492738"/>
    <lineage>
        <taxon>Bacteria</taxon>
        <taxon>Pseudomonadati</taxon>
        <taxon>Bacteroidota</taxon>
        <taxon>Flavobacteriia</taxon>
        <taxon>Flavobacteriales</taxon>
        <taxon>Flavobacteriaceae</taxon>
        <taxon>Flavobacterium</taxon>
    </lineage>
</organism>
<keyword evidence="3 4" id="KW-0326">Glycosidase</keyword>
<protein>
    <submittedName>
        <fullName evidence="7">Glycoside hydrolase</fullName>
    </submittedName>
</protein>
<evidence type="ECO:0000259" key="6">
    <source>
        <dbReference type="Pfam" id="PF12708"/>
    </source>
</evidence>
<keyword evidence="5" id="KW-0732">Signal</keyword>
<dbReference type="RefSeq" id="WP_035657158.1">
    <property type="nucleotide sequence ID" value="NZ_JNCA01000003.1"/>
</dbReference>
<evidence type="ECO:0000256" key="2">
    <source>
        <dbReference type="ARBA" id="ARBA00022801"/>
    </source>
</evidence>